<dbReference type="OrthoDB" id="45365at2759"/>
<organism evidence="2 3">
    <name type="scientific">Exophiala aquamarina CBS 119918</name>
    <dbReference type="NCBI Taxonomy" id="1182545"/>
    <lineage>
        <taxon>Eukaryota</taxon>
        <taxon>Fungi</taxon>
        <taxon>Dikarya</taxon>
        <taxon>Ascomycota</taxon>
        <taxon>Pezizomycotina</taxon>
        <taxon>Eurotiomycetes</taxon>
        <taxon>Chaetothyriomycetidae</taxon>
        <taxon>Chaetothyriales</taxon>
        <taxon>Herpotrichiellaceae</taxon>
        <taxon>Exophiala</taxon>
    </lineage>
</organism>
<evidence type="ECO:0000256" key="1">
    <source>
        <dbReference type="SAM" id="SignalP"/>
    </source>
</evidence>
<dbReference type="Gene3D" id="2.120.10.80">
    <property type="entry name" value="Kelch-type beta propeller"/>
    <property type="match status" value="2"/>
</dbReference>
<dbReference type="Pfam" id="PF01344">
    <property type="entry name" value="Kelch_1"/>
    <property type="match status" value="1"/>
</dbReference>
<dbReference type="STRING" id="1182545.A0A072PZC8"/>
<keyword evidence="3" id="KW-1185">Reference proteome</keyword>
<dbReference type="GeneID" id="25277491"/>
<dbReference type="Proteomes" id="UP000027920">
    <property type="component" value="Unassembled WGS sequence"/>
</dbReference>
<accession>A0A072PZC8</accession>
<dbReference type="PANTHER" id="PTHR45632">
    <property type="entry name" value="LD33804P"/>
    <property type="match status" value="1"/>
</dbReference>
<evidence type="ECO:0000313" key="2">
    <source>
        <dbReference type="EMBL" id="KEF60985.1"/>
    </source>
</evidence>
<protein>
    <recommendedName>
        <fullName evidence="4">Kelch repeat-containing protein</fullName>
    </recommendedName>
</protein>
<name>A0A072PZC8_9EURO</name>
<feature type="chain" id="PRO_5001683800" description="Kelch repeat-containing protein" evidence="1">
    <location>
        <begin position="25"/>
        <end position="359"/>
    </location>
</feature>
<evidence type="ECO:0000313" key="3">
    <source>
        <dbReference type="Proteomes" id="UP000027920"/>
    </source>
</evidence>
<evidence type="ECO:0008006" key="4">
    <source>
        <dbReference type="Google" id="ProtNLM"/>
    </source>
</evidence>
<keyword evidence="1" id="KW-0732">Signal</keyword>
<reference evidence="2 3" key="1">
    <citation type="submission" date="2013-03" db="EMBL/GenBank/DDBJ databases">
        <title>The Genome Sequence of Exophiala aquamarina CBS 119918.</title>
        <authorList>
            <consortium name="The Broad Institute Genomics Platform"/>
            <person name="Cuomo C."/>
            <person name="de Hoog S."/>
            <person name="Gorbushina A."/>
            <person name="Walker B."/>
            <person name="Young S.K."/>
            <person name="Zeng Q."/>
            <person name="Gargeya S."/>
            <person name="Fitzgerald M."/>
            <person name="Haas B."/>
            <person name="Abouelleil A."/>
            <person name="Allen A.W."/>
            <person name="Alvarado L."/>
            <person name="Arachchi H.M."/>
            <person name="Berlin A.M."/>
            <person name="Chapman S.B."/>
            <person name="Gainer-Dewar J."/>
            <person name="Goldberg J."/>
            <person name="Griggs A."/>
            <person name="Gujja S."/>
            <person name="Hansen M."/>
            <person name="Howarth C."/>
            <person name="Imamovic A."/>
            <person name="Ireland A."/>
            <person name="Larimer J."/>
            <person name="McCowan C."/>
            <person name="Murphy C."/>
            <person name="Pearson M."/>
            <person name="Poon T.W."/>
            <person name="Priest M."/>
            <person name="Roberts A."/>
            <person name="Saif S."/>
            <person name="Shea T."/>
            <person name="Sisk P."/>
            <person name="Sykes S."/>
            <person name="Wortman J."/>
            <person name="Nusbaum C."/>
            <person name="Birren B."/>
        </authorList>
    </citation>
    <scope>NUCLEOTIDE SEQUENCE [LARGE SCALE GENOMIC DNA]</scope>
    <source>
        <strain evidence="2 3">CBS 119918</strain>
    </source>
</reference>
<sequence>MQIKLLFGLSVHYCVAGLITIVSAIPHVDTHVFPPGYEWHNLPESPAPRQEQSTAAVGRRIYIIGGITSNFSYTPATINEPAELRPVSDVAFYDIEQQTWASAAPLPVSINHGNVASVGGKLYLLGGLSGTNMSSWNGLPNCYVYDPNLDTWTEIAPLPEGTSRGGAAVGVHGTTIFLAGGLSKLELTGSREQATVNTVSSYNTETDTWSTSLPPLPGARDHVAGAVIGHHFYVTGGRDHGQFNGRNSTWALDLTSPSSWVEKAPLPTARGGLASVAVGRYLFTFGGEGNPNDENGVYGNTEVYDSIQDYWQVGPPMSLPRHGTNAVAVGTDIYIPGGGILIAAGPVNANTVYRPKARW</sequence>
<dbReference type="AlphaFoldDB" id="A0A072PZC8"/>
<proteinExistence type="predicted"/>
<dbReference type="HOGENOM" id="CLU_004253_10_0_1"/>
<dbReference type="SUPFAM" id="SSF117281">
    <property type="entry name" value="Kelch motif"/>
    <property type="match status" value="1"/>
</dbReference>
<dbReference type="InterPro" id="IPR006652">
    <property type="entry name" value="Kelch_1"/>
</dbReference>
<dbReference type="InterPro" id="IPR015915">
    <property type="entry name" value="Kelch-typ_b-propeller"/>
</dbReference>
<dbReference type="SMART" id="SM00612">
    <property type="entry name" value="Kelch"/>
    <property type="match status" value="5"/>
</dbReference>
<dbReference type="RefSeq" id="XP_013263575.1">
    <property type="nucleotide sequence ID" value="XM_013408121.1"/>
</dbReference>
<dbReference type="EMBL" id="AMGV01000002">
    <property type="protein sequence ID" value="KEF60985.1"/>
    <property type="molecule type" value="Genomic_DNA"/>
</dbReference>
<dbReference type="Pfam" id="PF24681">
    <property type="entry name" value="Kelch_KLHDC2_KLHL20_DRC7"/>
    <property type="match status" value="1"/>
</dbReference>
<comment type="caution">
    <text evidence="2">The sequence shown here is derived from an EMBL/GenBank/DDBJ whole genome shotgun (WGS) entry which is preliminary data.</text>
</comment>
<gene>
    <name evidence="2" type="ORF">A1O9_02549</name>
</gene>
<dbReference type="VEuPathDB" id="FungiDB:A1O9_02549"/>
<feature type="signal peptide" evidence="1">
    <location>
        <begin position="1"/>
        <end position="24"/>
    </location>
</feature>